<evidence type="ECO:0008006" key="3">
    <source>
        <dbReference type="Google" id="ProtNLM"/>
    </source>
</evidence>
<evidence type="ECO:0000313" key="2">
    <source>
        <dbReference type="Proteomes" id="UP000596661"/>
    </source>
</evidence>
<accession>A0A803NMN0</accession>
<dbReference type="Proteomes" id="UP000596661">
    <property type="component" value="Chromosome 1"/>
</dbReference>
<protein>
    <recommendedName>
        <fullName evidence="3">RNase H type-1 domain-containing protein</fullName>
    </recommendedName>
</protein>
<reference evidence="1" key="1">
    <citation type="submission" date="2018-11" db="EMBL/GenBank/DDBJ databases">
        <authorList>
            <person name="Grassa J C."/>
        </authorList>
    </citation>
    <scope>NUCLEOTIDE SEQUENCE [LARGE SCALE GENOMIC DNA]</scope>
</reference>
<name>A0A803NMN0_CANSA</name>
<dbReference type="Gramene" id="evm.model.01.2788">
    <property type="protein sequence ID" value="cds.evm.model.01.2788"/>
    <property type="gene ID" value="evm.TU.01.2788"/>
</dbReference>
<sequence>MATHKHPGGGFRHLNEFNLTMLAKQVWRLLCNPNTLRKAQDKSSLSSMFLGNIYDQIELWTKPVMDNIKINVDAALFKKENSHGFKVVIRDNLARPIHIKAEYHGGLYPSKVVEAMGIKEALSWIKNKQ</sequence>
<dbReference type="EMBL" id="UZAU01000081">
    <property type="status" value="NOT_ANNOTATED_CDS"/>
    <property type="molecule type" value="Genomic_DNA"/>
</dbReference>
<proteinExistence type="predicted"/>
<evidence type="ECO:0000313" key="1">
    <source>
        <dbReference type="EnsemblPlants" id="cds.evm.model.01.2788"/>
    </source>
</evidence>
<keyword evidence="2" id="KW-1185">Reference proteome</keyword>
<organism evidence="1 2">
    <name type="scientific">Cannabis sativa</name>
    <name type="common">Hemp</name>
    <name type="synonym">Marijuana</name>
    <dbReference type="NCBI Taxonomy" id="3483"/>
    <lineage>
        <taxon>Eukaryota</taxon>
        <taxon>Viridiplantae</taxon>
        <taxon>Streptophyta</taxon>
        <taxon>Embryophyta</taxon>
        <taxon>Tracheophyta</taxon>
        <taxon>Spermatophyta</taxon>
        <taxon>Magnoliopsida</taxon>
        <taxon>eudicotyledons</taxon>
        <taxon>Gunneridae</taxon>
        <taxon>Pentapetalae</taxon>
        <taxon>rosids</taxon>
        <taxon>fabids</taxon>
        <taxon>Rosales</taxon>
        <taxon>Cannabaceae</taxon>
        <taxon>Cannabis</taxon>
    </lineage>
</organism>
<dbReference type="AlphaFoldDB" id="A0A803NMN0"/>
<reference evidence="1" key="2">
    <citation type="submission" date="2021-03" db="UniProtKB">
        <authorList>
            <consortium name="EnsemblPlants"/>
        </authorList>
    </citation>
    <scope>IDENTIFICATION</scope>
</reference>
<dbReference type="EnsemblPlants" id="evm.model.01.2788">
    <property type="protein sequence ID" value="cds.evm.model.01.2788"/>
    <property type="gene ID" value="evm.TU.01.2788"/>
</dbReference>